<dbReference type="InterPro" id="IPR036875">
    <property type="entry name" value="Znf_CCHC_sf"/>
</dbReference>
<dbReference type="InParanoid" id="A0A674JB53"/>
<evidence type="ECO:0000256" key="2">
    <source>
        <dbReference type="SAM" id="Coils"/>
    </source>
</evidence>
<dbReference type="InterPro" id="IPR048271">
    <property type="entry name" value="PNMA_N"/>
</dbReference>
<dbReference type="GO" id="GO:0008270">
    <property type="term" value="F:zinc ion binding"/>
    <property type="evidence" value="ECO:0007669"/>
    <property type="project" value="UniProtKB-KW"/>
</dbReference>
<organism evidence="5 6">
    <name type="scientific">Terrapene triunguis</name>
    <name type="common">Three-toed box turtle</name>
    <dbReference type="NCBI Taxonomy" id="2587831"/>
    <lineage>
        <taxon>Eukaryota</taxon>
        <taxon>Metazoa</taxon>
        <taxon>Chordata</taxon>
        <taxon>Craniata</taxon>
        <taxon>Vertebrata</taxon>
        <taxon>Euteleostomi</taxon>
        <taxon>Archelosauria</taxon>
        <taxon>Testudinata</taxon>
        <taxon>Testudines</taxon>
        <taxon>Cryptodira</taxon>
        <taxon>Durocryptodira</taxon>
        <taxon>Testudinoidea</taxon>
        <taxon>Emydidae</taxon>
        <taxon>Terrapene</taxon>
    </lineage>
</organism>
<dbReference type="InterPro" id="IPR001878">
    <property type="entry name" value="Znf_CCHC"/>
</dbReference>
<evidence type="ECO:0000313" key="5">
    <source>
        <dbReference type="Ensembl" id="ENSTMTP00000017112.1"/>
    </source>
</evidence>
<feature type="domain" description="CCHC-type" evidence="4">
    <location>
        <begin position="434"/>
        <end position="449"/>
    </location>
</feature>
<reference evidence="5" key="1">
    <citation type="submission" date="2025-08" db="UniProtKB">
        <authorList>
            <consortium name="Ensembl"/>
        </authorList>
    </citation>
    <scope>IDENTIFICATION</scope>
</reference>
<name>A0A674JB53_9SAUR</name>
<feature type="region of interest" description="Disordered" evidence="3">
    <location>
        <begin position="466"/>
        <end position="499"/>
    </location>
</feature>
<dbReference type="GeneTree" id="ENSGT01030000234522"/>
<feature type="coiled-coil region" evidence="2">
    <location>
        <begin position="375"/>
        <end position="402"/>
    </location>
</feature>
<evidence type="ECO:0000256" key="1">
    <source>
        <dbReference type="PROSITE-ProRule" id="PRU00047"/>
    </source>
</evidence>
<evidence type="ECO:0000256" key="3">
    <source>
        <dbReference type="SAM" id="MobiDB-lite"/>
    </source>
</evidence>
<reference evidence="5" key="2">
    <citation type="submission" date="2025-09" db="UniProtKB">
        <authorList>
            <consortium name="Ensembl"/>
        </authorList>
    </citation>
    <scope>IDENTIFICATION</scope>
</reference>
<proteinExistence type="predicted"/>
<dbReference type="SMART" id="SM00343">
    <property type="entry name" value="ZnF_C2HC"/>
    <property type="match status" value="1"/>
</dbReference>
<dbReference type="SUPFAM" id="SSF57756">
    <property type="entry name" value="Retrovirus zinc finger-like domains"/>
    <property type="match status" value="1"/>
</dbReference>
<dbReference type="PROSITE" id="PS50158">
    <property type="entry name" value="ZF_CCHC"/>
    <property type="match status" value="1"/>
</dbReference>
<dbReference type="Ensembl" id="ENSTMTT00000017725.1">
    <property type="protein sequence ID" value="ENSTMTP00000017112.1"/>
    <property type="gene ID" value="ENSTMTG00000012567.1"/>
</dbReference>
<dbReference type="AlphaFoldDB" id="A0A674JB53"/>
<dbReference type="Pfam" id="PF14893">
    <property type="entry name" value="PNMA"/>
    <property type="match status" value="1"/>
</dbReference>
<keyword evidence="2" id="KW-0175">Coiled coil</keyword>
<keyword evidence="1" id="KW-0479">Metal-binding</keyword>
<dbReference type="Pfam" id="PF20846">
    <property type="entry name" value="PNMA_N"/>
    <property type="match status" value="1"/>
</dbReference>
<accession>A0A674JB53</accession>
<evidence type="ECO:0000313" key="6">
    <source>
        <dbReference type="Proteomes" id="UP000472274"/>
    </source>
</evidence>
<dbReference type="Proteomes" id="UP000472274">
    <property type="component" value="Unplaced"/>
</dbReference>
<dbReference type="PANTHER" id="PTHR23095">
    <property type="entry name" value="PARANEOPLASTIC ANTIGEN"/>
    <property type="match status" value="1"/>
</dbReference>
<keyword evidence="1" id="KW-0863">Zinc-finger</keyword>
<protein>
    <recommendedName>
        <fullName evidence="4">CCHC-type domain-containing protein</fullName>
    </recommendedName>
</protein>
<dbReference type="GO" id="GO:0003676">
    <property type="term" value="F:nucleic acid binding"/>
    <property type="evidence" value="ECO:0007669"/>
    <property type="project" value="InterPro"/>
</dbReference>
<keyword evidence="1" id="KW-0862">Zinc</keyword>
<sequence length="499" mass="55563">MALHLLEDWCKGMNINPRNCILVTGVPEAFDEGAIEPILRVSTEYLSKCKMRGRMFVREEGAFAVLCELPSAVEPLQVPGTIAVEDGEWTVITTGSQPSPVPASDVAFLKKMSAFLGKEGKTLADMPGLLGLDPGVPPRESAPSPDEWVKALGQALEKVMPPHPESSPYRKLRLFSGGPTPIPGEEAFEPWLEHTTEMLQEWAVPDAEKRRRLVECLRGPALDVIRTLKLSNPGVKVKDCLEALDHAFGRTEGSDDVYCKFLNARQQKGEKVSAYIQRLEKLLQRAIMRGAVAVGQMDRTRLAQIVRGIQYQNPILLHLRLRERQDNPPSYSQLIKEVREEEERQAAGEVWEVQPHQATGTTSIRTSKALMVNPQEELTQRVQVLTQKVAELENIIDSANTSRYKEPSATTVQKTTFRTSAPLRQQGKGQSFFCYRCGQGGHIAARCQNAENPTLVYQKLRTTWGKSGNGPRAWEGSRLGLQGVEAPLERTMQPESHQD</sequence>
<dbReference type="PANTHER" id="PTHR23095:SF17">
    <property type="entry name" value="PARANEOPLASTIC ANTIGEN MA1"/>
    <property type="match status" value="1"/>
</dbReference>
<keyword evidence="6" id="KW-1185">Reference proteome</keyword>
<evidence type="ECO:0000259" key="4">
    <source>
        <dbReference type="PROSITE" id="PS50158"/>
    </source>
</evidence>
<dbReference type="InterPro" id="IPR048270">
    <property type="entry name" value="PNMA_C"/>
</dbReference>
<dbReference type="InterPro" id="IPR026523">
    <property type="entry name" value="PNMA"/>
</dbReference>